<keyword evidence="7 15" id="KW-0235">DNA replication</keyword>
<dbReference type="Gene3D" id="1.10.150.20">
    <property type="entry name" value="5' to 3' exonuclease, C-terminal subdomain"/>
    <property type="match status" value="1"/>
</dbReference>
<evidence type="ECO:0000256" key="14">
    <source>
        <dbReference type="ARBA" id="ARBA00049244"/>
    </source>
</evidence>
<evidence type="ECO:0000256" key="13">
    <source>
        <dbReference type="ARBA" id="ARBA00023204"/>
    </source>
</evidence>
<dbReference type="GO" id="GO:0009432">
    <property type="term" value="P:SOS response"/>
    <property type="evidence" value="ECO:0007669"/>
    <property type="project" value="TreeGrafter"/>
</dbReference>
<keyword evidence="3 15" id="KW-0515">Mutator protein</keyword>
<dbReference type="NCBIfam" id="NF002677">
    <property type="entry name" value="PRK02406.1"/>
    <property type="match status" value="1"/>
</dbReference>
<evidence type="ECO:0000313" key="17">
    <source>
        <dbReference type="EMBL" id="QIA64008.1"/>
    </source>
</evidence>
<comment type="similarity">
    <text evidence="2 15">Belongs to the DNA polymerase type-Y family.</text>
</comment>
<evidence type="ECO:0000259" key="16">
    <source>
        <dbReference type="PROSITE" id="PS50173"/>
    </source>
</evidence>
<evidence type="ECO:0000256" key="5">
    <source>
        <dbReference type="ARBA" id="ARBA00022679"/>
    </source>
</evidence>
<dbReference type="FunFam" id="3.30.70.270:FF:000002">
    <property type="entry name" value="DNA polymerase IV"/>
    <property type="match status" value="1"/>
</dbReference>
<dbReference type="GO" id="GO:0006261">
    <property type="term" value="P:DNA-templated DNA replication"/>
    <property type="evidence" value="ECO:0007669"/>
    <property type="project" value="UniProtKB-UniRule"/>
</dbReference>
<feature type="binding site" evidence="15">
    <location>
        <position position="103"/>
    </location>
    <ligand>
        <name>Mg(2+)</name>
        <dbReference type="ChEBI" id="CHEBI:18420"/>
    </ligand>
</feature>
<dbReference type="InterPro" id="IPR043502">
    <property type="entry name" value="DNA/RNA_pol_sf"/>
</dbReference>
<dbReference type="EMBL" id="CP047475">
    <property type="protein sequence ID" value="QIA64008.1"/>
    <property type="molecule type" value="Genomic_DNA"/>
</dbReference>
<evidence type="ECO:0000256" key="4">
    <source>
        <dbReference type="ARBA" id="ARBA00022490"/>
    </source>
</evidence>
<evidence type="ECO:0000256" key="10">
    <source>
        <dbReference type="ARBA" id="ARBA00022842"/>
    </source>
</evidence>
<evidence type="ECO:0000256" key="1">
    <source>
        <dbReference type="ARBA" id="ARBA00004496"/>
    </source>
</evidence>
<dbReference type="CDD" id="cd03586">
    <property type="entry name" value="PolY_Pol_IV_kappa"/>
    <property type="match status" value="1"/>
</dbReference>
<name>A0A7Z2YE43_9VIBR</name>
<feature type="active site" evidence="15">
    <location>
        <position position="104"/>
    </location>
</feature>
<proteinExistence type="inferred from homology"/>
<feature type="binding site" evidence="15">
    <location>
        <position position="8"/>
    </location>
    <ligand>
        <name>Mg(2+)</name>
        <dbReference type="ChEBI" id="CHEBI:18420"/>
    </ligand>
</feature>
<keyword evidence="12 15" id="KW-0238">DNA-binding</keyword>
<keyword evidence="8 15" id="KW-0479">Metal-binding</keyword>
<keyword evidence="10 15" id="KW-0460">Magnesium</keyword>
<evidence type="ECO:0000256" key="8">
    <source>
        <dbReference type="ARBA" id="ARBA00022723"/>
    </source>
</evidence>
<organism evidence="17 18">
    <name type="scientific">Vibrio astriarenae</name>
    <dbReference type="NCBI Taxonomy" id="1481923"/>
    <lineage>
        <taxon>Bacteria</taxon>
        <taxon>Pseudomonadati</taxon>
        <taxon>Pseudomonadota</taxon>
        <taxon>Gammaproteobacteria</taxon>
        <taxon>Vibrionales</taxon>
        <taxon>Vibrionaceae</taxon>
        <taxon>Vibrio</taxon>
    </lineage>
</organism>
<keyword evidence="9 15" id="KW-0227">DNA damage</keyword>
<protein>
    <recommendedName>
        <fullName evidence="15">DNA polymerase IV</fullName>
        <shortName evidence="15">Pol IV</shortName>
        <ecNumber evidence="15">2.7.7.7</ecNumber>
    </recommendedName>
</protein>
<comment type="cofactor">
    <cofactor evidence="15">
        <name>Mg(2+)</name>
        <dbReference type="ChEBI" id="CHEBI:18420"/>
    </cofactor>
    <text evidence="15">Binds 2 magnesium ions per subunit.</text>
</comment>
<dbReference type="InterPro" id="IPR022880">
    <property type="entry name" value="DNApol_IV"/>
</dbReference>
<gene>
    <name evidence="15 17" type="primary">dinB</name>
    <name evidence="17" type="ORF">GT360_11030</name>
</gene>
<comment type="subcellular location">
    <subcellularLocation>
        <location evidence="1 15">Cytoplasm</location>
    </subcellularLocation>
</comment>
<dbReference type="Pfam" id="PF11799">
    <property type="entry name" value="IMS_C"/>
    <property type="match status" value="1"/>
</dbReference>
<evidence type="ECO:0000256" key="6">
    <source>
        <dbReference type="ARBA" id="ARBA00022695"/>
    </source>
</evidence>
<evidence type="ECO:0000256" key="2">
    <source>
        <dbReference type="ARBA" id="ARBA00010945"/>
    </source>
</evidence>
<evidence type="ECO:0000313" key="18">
    <source>
        <dbReference type="Proteomes" id="UP000464262"/>
    </source>
</evidence>
<dbReference type="GO" id="GO:0042276">
    <property type="term" value="P:error-prone translesion synthesis"/>
    <property type="evidence" value="ECO:0007669"/>
    <property type="project" value="TreeGrafter"/>
</dbReference>
<dbReference type="PANTHER" id="PTHR11076:SF33">
    <property type="entry name" value="DNA POLYMERASE KAPPA"/>
    <property type="match status" value="1"/>
</dbReference>
<keyword evidence="13 15" id="KW-0234">DNA repair</keyword>
<evidence type="ECO:0000256" key="15">
    <source>
        <dbReference type="HAMAP-Rule" id="MF_01113"/>
    </source>
</evidence>
<dbReference type="PROSITE" id="PS50173">
    <property type="entry name" value="UMUC"/>
    <property type="match status" value="1"/>
</dbReference>
<keyword evidence="11 15" id="KW-0239">DNA-directed DNA polymerase</keyword>
<dbReference type="Pfam" id="PF00817">
    <property type="entry name" value="IMS"/>
    <property type="match status" value="1"/>
</dbReference>
<dbReference type="EC" id="2.7.7.7" evidence="15"/>
<feature type="domain" description="UmuC" evidence="16">
    <location>
        <begin position="4"/>
        <end position="185"/>
    </location>
</feature>
<dbReference type="GO" id="GO:0000287">
    <property type="term" value="F:magnesium ion binding"/>
    <property type="evidence" value="ECO:0007669"/>
    <property type="project" value="UniProtKB-UniRule"/>
</dbReference>
<comment type="catalytic activity">
    <reaction evidence="14 15">
        <text>DNA(n) + a 2'-deoxyribonucleoside 5'-triphosphate = DNA(n+1) + diphosphate</text>
        <dbReference type="Rhea" id="RHEA:22508"/>
        <dbReference type="Rhea" id="RHEA-COMP:17339"/>
        <dbReference type="Rhea" id="RHEA-COMP:17340"/>
        <dbReference type="ChEBI" id="CHEBI:33019"/>
        <dbReference type="ChEBI" id="CHEBI:61560"/>
        <dbReference type="ChEBI" id="CHEBI:173112"/>
        <dbReference type="EC" id="2.7.7.7"/>
    </reaction>
</comment>
<dbReference type="AlphaFoldDB" id="A0A7Z2YE43"/>
<sequence length="350" mass="39618">MKKIIHIDMDCFYAAVEMRDNPELRDVPIAVGGRDKRRGVVSTCNYQARQFGVRSAMPTIKAFELCPNLVLVPGRMDVYKQVSRQIHEIFHRYTNTIEPLSLDEAYLDVTDSTQCRGSATLIANAIRRDIENELNLTASAGVAPIKFVAKVASDVNKPNGICVVTPDKLQDFIDELPLEKIPGVGKVSIEKLNSAGYFSCLDIRNSNQGDVIRQFGRLGASLWNRSHGIDSREVETTRERKSVGVERTLANNIKSYEECWQLIEEKLFPELQRRLSRYTDIGEIAKQGIKLKFEDFQLTTIEHQHTLLDLNDFKPLLKEVLQRQKGRGIRLIGLNVTLKPQGDSHQLSLI</sequence>
<dbReference type="Pfam" id="PF11798">
    <property type="entry name" value="IMS_HHH"/>
    <property type="match status" value="1"/>
</dbReference>
<dbReference type="FunFam" id="3.40.1170.60:FF:000001">
    <property type="entry name" value="DNA polymerase IV"/>
    <property type="match status" value="1"/>
</dbReference>
<dbReference type="GO" id="GO:0003684">
    <property type="term" value="F:damaged DNA binding"/>
    <property type="evidence" value="ECO:0007669"/>
    <property type="project" value="InterPro"/>
</dbReference>
<dbReference type="GO" id="GO:0003887">
    <property type="term" value="F:DNA-directed DNA polymerase activity"/>
    <property type="evidence" value="ECO:0007669"/>
    <property type="project" value="UniProtKB-UniRule"/>
</dbReference>
<dbReference type="SUPFAM" id="SSF56672">
    <property type="entry name" value="DNA/RNA polymerases"/>
    <property type="match status" value="1"/>
</dbReference>
<dbReference type="InterPro" id="IPR036775">
    <property type="entry name" value="DNA_pol_Y-fam_lit_finger_sf"/>
</dbReference>
<dbReference type="PANTHER" id="PTHR11076">
    <property type="entry name" value="DNA REPAIR POLYMERASE UMUC / TRANSFERASE FAMILY MEMBER"/>
    <property type="match status" value="1"/>
</dbReference>
<comment type="subunit">
    <text evidence="15">Monomer.</text>
</comment>
<dbReference type="Gene3D" id="3.30.70.270">
    <property type="match status" value="1"/>
</dbReference>
<feature type="site" description="Substrate discrimination" evidence="15">
    <location>
        <position position="13"/>
    </location>
</feature>
<dbReference type="InterPro" id="IPR017961">
    <property type="entry name" value="DNA_pol_Y-fam_little_finger"/>
</dbReference>
<dbReference type="Gene3D" id="3.30.1490.100">
    <property type="entry name" value="DNA polymerase, Y-family, little finger domain"/>
    <property type="match status" value="1"/>
</dbReference>
<dbReference type="GO" id="GO:0005829">
    <property type="term" value="C:cytosol"/>
    <property type="evidence" value="ECO:0007669"/>
    <property type="project" value="TreeGrafter"/>
</dbReference>
<dbReference type="Proteomes" id="UP000464262">
    <property type="component" value="Chromosome 1"/>
</dbReference>
<comment type="function">
    <text evidence="15">Poorly processive, error-prone DNA polymerase involved in untargeted mutagenesis. Copies undamaged DNA at stalled replication forks, which arise in vivo from mismatched or misaligned primer ends. These misaligned primers can be extended by PolIV. Exhibits no 3'-5' exonuclease (proofreading) activity. May be involved in translesional synthesis, in conjunction with the beta clamp from PolIII.</text>
</comment>
<dbReference type="InterPro" id="IPR001126">
    <property type="entry name" value="UmuC"/>
</dbReference>
<dbReference type="SUPFAM" id="SSF100879">
    <property type="entry name" value="Lesion bypass DNA polymerase (Y-family), little finger domain"/>
    <property type="match status" value="1"/>
</dbReference>
<dbReference type="InterPro" id="IPR050116">
    <property type="entry name" value="DNA_polymerase-Y"/>
</dbReference>
<keyword evidence="6 15" id="KW-0548">Nucleotidyltransferase</keyword>
<reference evidence="17 18" key="1">
    <citation type="submission" date="2020-01" db="EMBL/GenBank/DDBJ databases">
        <title>Whole genome and functional gene identification of agarase of Vibrio HN897.</title>
        <authorList>
            <person name="Liu Y."/>
            <person name="Zhao Z."/>
        </authorList>
    </citation>
    <scope>NUCLEOTIDE SEQUENCE [LARGE SCALE GENOMIC DNA]</scope>
    <source>
        <strain evidence="17 18">HN897</strain>
    </source>
</reference>
<accession>A0A7Z2YE43</accession>
<dbReference type="HAMAP" id="MF_01113">
    <property type="entry name" value="DNApol_IV"/>
    <property type="match status" value="1"/>
</dbReference>
<dbReference type="InterPro" id="IPR024728">
    <property type="entry name" value="PolY_HhH_motif"/>
</dbReference>
<dbReference type="KEGG" id="vas:GT360_11030"/>
<evidence type="ECO:0000256" key="9">
    <source>
        <dbReference type="ARBA" id="ARBA00022763"/>
    </source>
</evidence>
<evidence type="ECO:0000256" key="12">
    <source>
        <dbReference type="ARBA" id="ARBA00023125"/>
    </source>
</evidence>
<dbReference type="InterPro" id="IPR043128">
    <property type="entry name" value="Rev_trsase/Diguanyl_cyclase"/>
</dbReference>
<keyword evidence="18" id="KW-1185">Reference proteome</keyword>
<dbReference type="Gene3D" id="3.40.1170.60">
    <property type="match status" value="1"/>
</dbReference>
<evidence type="ECO:0000256" key="7">
    <source>
        <dbReference type="ARBA" id="ARBA00022705"/>
    </source>
</evidence>
<keyword evidence="5 15" id="KW-0808">Transferase</keyword>
<evidence type="ECO:0000256" key="3">
    <source>
        <dbReference type="ARBA" id="ARBA00022457"/>
    </source>
</evidence>
<evidence type="ECO:0000256" key="11">
    <source>
        <dbReference type="ARBA" id="ARBA00022932"/>
    </source>
</evidence>
<dbReference type="GO" id="GO:0006281">
    <property type="term" value="P:DNA repair"/>
    <property type="evidence" value="ECO:0007669"/>
    <property type="project" value="UniProtKB-UniRule"/>
</dbReference>
<keyword evidence="4 15" id="KW-0963">Cytoplasm</keyword>